<evidence type="ECO:0000313" key="3">
    <source>
        <dbReference type="Proteomes" id="UP001469553"/>
    </source>
</evidence>
<dbReference type="Proteomes" id="UP001469553">
    <property type="component" value="Unassembled WGS sequence"/>
</dbReference>
<name>A0ABV0YYF3_9TELE</name>
<reference evidence="2 3" key="1">
    <citation type="submission" date="2021-06" db="EMBL/GenBank/DDBJ databases">
        <authorList>
            <person name="Palmer J.M."/>
        </authorList>
    </citation>
    <scope>NUCLEOTIDE SEQUENCE [LARGE SCALE GENOMIC DNA]</scope>
    <source>
        <strain evidence="2 3">AS_MEX2019</strain>
        <tissue evidence="2">Muscle</tissue>
    </source>
</reference>
<accession>A0ABV0YYF3</accession>
<sequence>MAYVQYKQVNQRWVKTMNKRVMQHYHAIFMFENQGLCVIVGYFVAGPKADKLGGSRVGSKTRPLFPEFAHIQISRAQESSKTAGTRSGAGRVSKDTTKDITPRGTKGKRDLNRDEGEHETIGQVIRKTGNR</sequence>
<evidence type="ECO:0000256" key="1">
    <source>
        <dbReference type="SAM" id="MobiDB-lite"/>
    </source>
</evidence>
<evidence type="ECO:0000313" key="2">
    <source>
        <dbReference type="EMBL" id="MEQ2298426.1"/>
    </source>
</evidence>
<gene>
    <name evidence="2" type="ORF">AMECASPLE_005083</name>
</gene>
<comment type="caution">
    <text evidence="2">The sequence shown here is derived from an EMBL/GenBank/DDBJ whole genome shotgun (WGS) entry which is preliminary data.</text>
</comment>
<feature type="region of interest" description="Disordered" evidence="1">
    <location>
        <begin position="75"/>
        <end position="131"/>
    </location>
</feature>
<keyword evidence="3" id="KW-1185">Reference proteome</keyword>
<dbReference type="EMBL" id="JAHRIP010047250">
    <property type="protein sequence ID" value="MEQ2298426.1"/>
    <property type="molecule type" value="Genomic_DNA"/>
</dbReference>
<protein>
    <submittedName>
        <fullName evidence="2">Uncharacterized protein</fullName>
    </submittedName>
</protein>
<feature type="compositionally biased region" description="Basic and acidic residues" evidence="1">
    <location>
        <begin position="92"/>
        <end position="120"/>
    </location>
</feature>
<feature type="compositionally biased region" description="Polar residues" evidence="1">
    <location>
        <begin position="75"/>
        <end position="85"/>
    </location>
</feature>
<proteinExistence type="predicted"/>
<organism evidence="2 3">
    <name type="scientific">Ameca splendens</name>
    <dbReference type="NCBI Taxonomy" id="208324"/>
    <lineage>
        <taxon>Eukaryota</taxon>
        <taxon>Metazoa</taxon>
        <taxon>Chordata</taxon>
        <taxon>Craniata</taxon>
        <taxon>Vertebrata</taxon>
        <taxon>Euteleostomi</taxon>
        <taxon>Actinopterygii</taxon>
        <taxon>Neopterygii</taxon>
        <taxon>Teleostei</taxon>
        <taxon>Neoteleostei</taxon>
        <taxon>Acanthomorphata</taxon>
        <taxon>Ovalentaria</taxon>
        <taxon>Atherinomorphae</taxon>
        <taxon>Cyprinodontiformes</taxon>
        <taxon>Goodeidae</taxon>
        <taxon>Ameca</taxon>
    </lineage>
</organism>